<accession>A0A0P1IHG9</accession>
<evidence type="ECO:0000313" key="10">
    <source>
        <dbReference type="EMBL" id="CUK13299.1"/>
    </source>
</evidence>
<dbReference type="InterPro" id="IPR058240">
    <property type="entry name" value="rSAM_sf"/>
</dbReference>
<dbReference type="SUPFAM" id="SSF102114">
    <property type="entry name" value="Radical SAM enzymes"/>
    <property type="match status" value="1"/>
</dbReference>
<organism evidence="10 11">
    <name type="scientific">Shimia thalassica</name>
    <dbReference type="NCBI Taxonomy" id="1715693"/>
    <lineage>
        <taxon>Bacteria</taxon>
        <taxon>Pseudomonadati</taxon>
        <taxon>Pseudomonadota</taxon>
        <taxon>Alphaproteobacteria</taxon>
        <taxon>Rhodobacterales</taxon>
        <taxon>Roseobacteraceae</taxon>
    </lineage>
</organism>
<dbReference type="Gene3D" id="3.80.30.20">
    <property type="entry name" value="tm_1862 like domain"/>
    <property type="match status" value="1"/>
</dbReference>
<dbReference type="SFLD" id="SFLDG01061">
    <property type="entry name" value="methylthiotransferase"/>
    <property type="match status" value="1"/>
</dbReference>
<dbReference type="InterPro" id="IPR038135">
    <property type="entry name" value="Methylthiotransferase_N_sf"/>
</dbReference>
<dbReference type="InterPro" id="IPR007197">
    <property type="entry name" value="rSAM"/>
</dbReference>
<evidence type="ECO:0000259" key="8">
    <source>
        <dbReference type="PROSITE" id="PS51449"/>
    </source>
</evidence>
<name>A0A0P1IHG9_9RHOB</name>
<evidence type="ECO:0000256" key="3">
    <source>
        <dbReference type="ARBA" id="ARBA00022679"/>
    </source>
</evidence>
<keyword evidence="11" id="KW-1185">Reference proteome</keyword>
<dbReference type="GeneID" id="83882759"/>
<keyword evidence="5" id="KW-0479">Metal-binding</keyword>
<dbReference type="EMBL" id="CYTW01000006">
    <property type="protein sequence ID" value="CUK13299.1"/>
    <property type="molecule type" value="Genomic_DNA"/>
</dbReference>
<dbReference type="InterPro" id="IPR006638">
    <property type="entry name" value="Elp3/MiaA/NifB-like_rSAM"/>
</dbReference>
<dbReference type="InterPro" id="IPR006467">
    <property type="entry name" value="MiaB-like_bact"/>
</dbReference>
<dbReference type="EC" id="2.-.-.-" evidence="10"/>
<dbReference type="GO" id="GO:0035598">
    <property type="term" value="F:tRNA (N(6)-L-threonylcarbamoyladenosine(37)-C(2))-methylthiotransferase activity"/>
    <property type="evidence" value="ECO:0007669"/>
    <property type="project" value="TreeGrafter"/>
</dbReference>
<dbReference type="Pfam" id="PF04055">
    <property type="entry name" value="Radical_SAM"/>
    <property type="match status" value="1"/>
</dbReference>
<dbReference type="NCBIfam" id="TIGR01579">
    <property type="entry name" value="MiaB-like-C"/>
    <property type="match status" value="1"/>
</dbReference>
<dbReference type="SFLD" id="SFLDG01082">
    <property type="entry name" value="B12-binding_domain_containing"/>
    <property type="match status" value="1"/>
</dbReference>
<feature type="domain" description="Radical SAM core" evidence="9">
    <location>
        <begin position="142"/>
        <end position="373"/>
    </location>
</feature>
<comment type="cofactor">
    <cofactor evidence="1">
        <name>[4Fe-4S] cluster</name>
        <dbReference type="ChEBI" id="CHEBI:49883"/>
    </cofactor>
</comment>
<keyword evidence="4" id="KW-0949">S-adenosyl-L-methionine</keyword>
<dbReference type="InterPro" id="IPR023404">
    <property type="entry name" value="rSAM_horseshoe"/>
</dbReference>
<dbReference type="PROSITE" id="PS51918">
    <property type="entry name" value="RADICAL_SAM"/>
    <property type="match status" value="1"/>
</dbReference>
<dbReference type="PROSITE" id="PS51449">
    <property type="entry name" value="MTTASE_N"/>
    <property type="match status" value="1"/>
</dbReference>
<dbReference type="SFLD" id="SFLDS00029">
    <property type="entry name" value="Radical_SAM"/>
    <property type="match status" value="1"/>
</dbReference>
<keyword evidence="2" id="KW-0004">4Fe-4S</keyword>
<gene>
    <name evidence="10" type="primary">mtaB</name>
    <name evidence="10" type="ORF">PH7735_03787</name>
</gene>
<evidence type="ECO:0000259" key="9">
    <source>
        <dbReference type="PROSITE" id="PS51918"/>
    </source>
</evidence>
<dbReference type="STRING" id="1715693.PH7735_03787"/>
<dbReference type="Gene3D" id="3.40.50.12160">
    <property type="entry name" value="Methylthiotransferase, N-terminal domain"/>
    <property type="match status" value="1"/>
</dbReference>
<evidence type="ECO:0000256" key="7">
    <source>
        <dbReference type="ARBA" id="ARBA00023014"/>
    </source>
</evidence>
<dbReference type="SMART" id="SM00729">
    <property type="entry name" value="Elp3"/>
    <property type="match status" value="1"/>
</dbReference>
<evidence type="ECO:0000256" key="6">
    <source>
        <dbReference type="ARBA" id="ARBA00023004"/>
    </source>
</evidence>
<dbReference type="PANTHER" id="PTHR11918">
    <property type="entry name" value="RADICAL SAM PROTEINS"/>
    <property type="match status" value="1"/>
</dbReference>
<dbReference type="CDD" id="cd01335">
    <property type="entry name" value="Radical_SAM"/>
    <property type="match status" value="1"/>
</dbReference>
<dbReference type="RefSeq" id="WP_058312946.1">
    <property type="nucleotide sequence ID" value="NZ_CYTW01000006.1"/>
</dbReference>
<keyword evidence="6" id="KW-0408">Iron</keyword>
<dbReference type="NCBIfam" id="TIGR00089">
    <property type="entry name" value="MiaB/RimO family radical SAM methylthiotransferase"/>
    <property type="match status" value="1"/>
</dbReference>
<evidence type="ECO:0000256" key="2">
    <source>
        <dbReference type="ARBA" id="ARBA00022485"/>
    </source>
</evidence>
<protein>
    <submittedName>
        <fullName evidence="10">Threonylcarbamoyladenosine tRNA methylthiotransferase MtaB</fullName>
        <ecNumber evidence="10">2.-.-.-</ecNumber>
    </submittedName>
</protein>
<sequence>MSESLKKPPQFTTLGCRLNAYETEAMKELSKDAGLENAVIVNTCAVTAEAVRKARQEIRKLRRENPEAHIIVTGCAAQTEPETFAKMDEVDRVIGNTEKMQAATWADMAQQQGPDFIGQTEKVQVDDIMSVTETAGHLIDGFGTRSRAYVQVQNGCDHRCTFCIIPYGRGNSRSVPAGVVVDQIKRLVDKGYNEVVLTGVDLTSWGADLPAEPKLGDLVMRILRLVPDLPRLRISSIDSIEVDENLMMAIATEPRLMPHLHLSLQHGDNMILKRMARRHLREDAIQFATEARKLRPDMTFGADIIAGFPTETADQFENSLKLVEDCNLTWLHVFPYSKREGTPAARIPNQVNGTVIKERAARLRAVGEKQVAQHLAEQVGTPHRILMENAHMGRTEQFTEVHFEAAQPEGQIVSATISGVRGTQLLVKS</sequence>
<dbReference type="GO" id="GO:0046872">
    <property type="term" value="F:metal ion binding"/>
    <property type="evidence" value="ECO:0007669"/>
    <property type="project" value="UniProtKB-KW"/>
</dbReference>
<keyword evidence="7" id="KW-0411">Iron-sulfur</keyword>
<dbReference type="InterPro" id="IPR005839">
    <property type="entry name" value="Methylthiotransferase"/>
</dbReference>
<evidence type="ECO:0000313" key="11">
    <source>
        <dbReference type="Proteomes" id="UP000051870"/>
    </source>
</evidence>
<dbReference type="InterPro" id="IPR020612">
    <property type="entry name" value="Methylthiotransferase_CS"/>
</dbReference>
<keyword evidence="3 10" id="KW-0808">Transferase</keyword>
<dbReference type="InterPro" id="IPR013848">
    <property type="entry name" value="Methylthiotransferase_N"/>
</dbReference>
<dbReference type="Proteomes" id="UP000051870">
    <property type="component" value="Unassembled WGS sequence"/>
</dbReference>
<evidence type="ECO:0000256" key="1">
    <source>
        <dbReference type="ARBA" id="ARBA00001966"/>
    </source>
</evidence>
<feature type="domain" description="MTTase N-terminal" evidence="8">
    <location>
        <begin position="7"/>
        <end position="111"/>
    </location>
</feature>
<proteinExistence type="predicted"/>
<dbReference type="PANTHER" id="PTHR11918:SF45">
    <property type="entry name" value="THREONYLCARBAMOYLADENOSINE TRNA METHYLTHIOTRANSFERASE"/>
    <property type="match status" value="1"/>
</dbReference>
<dbReference type="Pfam" id="PF00919">
    <property type="entry name" value="UPF0004"/>
    <property type="match status" value="1"/>
</dbReference>
<dbReference type="AlphaFoldDB" id="A0A0P1IHG9"/>
<dbReference type="GO" id="GO:0051539">
    <property type="term" value="F:4 iron, 4 sulfur cluster binding"/>
    <property type="evidence" value="ECO:0007669"/>
    <property type="project" value="UniProtKB-KW"/>
</dbReference>
<evidence type="ECO:0000256" key="5">
    <source>
        <dbReference type="ARBA" id="ARBA00022723"/>
    </source>
</evidence>
<dbReference type="PROSITE" id="PS01278">
    <property type="entry name" value="MTTASE_RADICAL"/>
    <property type="match status" value="1"/>
</dbReference>
<reference evidence="11" key="1">
    <citation type="submission" date="2015-09" db="EMBL/GenBank/DDBJ databases">
        <authorList>
            <person name="Rodrigo-Torres Lidia"/>
            <person name="Arahal R.David."/>
        </authorList>
    </citation>
    <scope>NUCLEOTIDE SEQUENCE [LARGE SCALE GENOMIC DNA]</scope>
    <source>
        <strain evidence="11">CECT 7735</strain>
    </source>
</reference>
<evidence type="ECO:0000256" key="4">
    <source>
        <dbReference type="ARBA" id="ARBA00022691"/>
    </source>
</evidence>